<name>A0A434AU10_9BACT</name>
<dbReference type="RefSeq" id="WP_127343951.1">
    <property type="nucleotide sequence ID" value="NZ_RJJX01000013.1"/>
</dbReference>
<keyword evidence="2" id="KW-1185">Reference proteome</keyword>
<sequence>MNRSIIKNFSVILLLVVLPWNTMAQKRRALETPSTVVYALPKTVLKLDVVAEKTILKRGPFADFAEKYLGLSDIVNQDGLDWKLKSVRLTGVGEVDSEQYHKVTTSVDYEPGLIALTPEGLIRGFNLQKGEEKIQMQKTLAIVDEDIKIEYGKFSIDPILKYREDTIYKVVETDTAFIKVPVLEKQAMEKTLEEKAAEAAHQIFKLRKRRFKILTANFDQLPPDGKAYQVIVDELAKLEKEYMSLFIGKRVSFMKHYQFSYTPKKGEKGGVIFRMSPKSGPVGVDDLSGRPIRVDFKNLNITDELVLLSSVGEQPQKQIYYRIPGMADVTVSNGKDILFSKRMGIAQFGKIANMPAEVLLNENFGIEFYPNLGSIKNISK</sequence>
<organism evidence="1 2">
    <name type="scientific">Ancylomarina longa</name>
    <dbReference type="NCBI Taxonomy" id="2487017"/>
    <lineage>
        <taxon>Bacteria</taxon>
        <taxon>Pseudomonadati</taxon>
        <taxon>Bacteroidota</taxon>
        <taxon>Bacteroidia</taxon>
        <taxon>Marinilabiliales</taxon>
        <taxon>Marinifilaceae</taxon>
        <taxon>Ancylomarina</taxon>
    </lineage>
</organism>
<evidence type="ECO:0000313" key="1">
    <source>
        <dbReference type="EMBL" id="RUT77920.1"/>
    </source>
</evidence>
<dbReference type="Proteomes" id="UP000282985">
    <property type="component" value="Unassembled WGS sequence"/>
</dbReference>
<proteinExistence type="predicted"/>
<reference evidence="1 2" key="1">
    <citation type="submission" date="2018-11" db="EMBL/GenBank/DDBJ databases">
        <title>Parancylomarina longa gen. nov., sp. nov., isolated from sediments of southern Okinawa.</title>
        <authorList>
            <person name="Fu T."/>
        </authorList>
    </citation>
    <scope>NUCLEOTIDE SEQUENCE [LARGE SCALE GENOMIC DNA]</scope>
    <source>
        <strain evidence="1 2">T3-2 S1-C</strain>
    </source>
</reference>
<accession>A0A434AU10</accession>
<dbReference type="AlphaFoldDB" id="A0A434AU10"/>
<dbReference type="InterPro" id="IPR032265">
    <property type="entry name" value="DUF4831"/>
</dbReference>
<gene>
    <name evidence="1" type="ORF">DLK05_10595</name>
</gene>
<comment type="caution">
    <text evidence="1">The sequence shown here is derived from an EMBL/GenBank/DDBJ whole genome shotgun (WGS) entry which is preliminary data.</text>
</comment>
<protein>
    <submittedName>
        <fullName evidence="1">DUF4831 family protein</fullName>
    </submittedName>
</protein>
<dbReference type="EMBL" id="RJJX01000013">
    <property type="protein sequence ID" value="RUT77920.1"/>
    <property type="molecule type" value="Genomic_DNA"/>
</dbReference>
<dbReference type="Pfam" id="PF16115">
    <property type="entry name" value="DUF4831"/>
    <property type="match status" value="1"/>
</dbReference>
<dbReference type="OrthoDB" id="1092380at2"/>
<evidence type="ECO:0000313" key="2">
    <source>
        <dbReference type="Proteomes" id="UP000282985"/>
    </source>
</evidence>